<keyword evidence="3" id="KW-0732">Signal</keyword>
<sequence>MRLSAIGAVLGSALLLGCNGGSENASGPQPLGPYDATIRYTGFGVPHITASDYGSLGYGMGYAHARNNLCTLSEQLVKLNSEKSRYFGPGANHANILTDVGYKALDYPAQAAELYAGLTDTSKQLLTGFAAGFNRSLDERSGPADYPSPCRNAEWVEPITALDLLAYQLDLAGLASSRNFLPAIAAAQPPSAAIAALGAELDSAQVFTSEGIGSNGWALGRDRVEGANSMLLANPHFPWDGELRFFQNHLTIPGELDITGVSMIGLPAVVIGFNDHLGWTHTVSQSKRFTLYQLKLDPNDPMRYEFDGAFRDITSKTVTIDVKQPDGSLAQHSQPVYFSHFGPMVNLSSLSPALGWSGSSAITYRDANAGNTRMLEQWVAMGRARSRSEFFQAFEDHQGIPWVNTLMIDREGTASYIDGTQVPQLTPYAEGYWKIASAAPQLAPIWQDGAGSVLLPGDSFLYEWRDSGDTLAPGLVPFSKAPKQTRTDYVFNANSSHWLSNLDAPLEGYSLLYGPEGTVRSTRTRYNAQLISDVSGNGLAGLDGRYSMAELMTVLTHNGSLFSGDWQTQLTQRCVNYPSVQLDGASYDLTAACQALINWDGRYDTDSQGAHLMREFLGAFRVASHRSLSDDLFATAFDPAQPATTPAGLAPINTADPQNDPVLVALARAAKQFSDAGIALDAPLGSLQYVLKAEGLTGIPVSGGYSFEGVFNMAETKVPSRSTSDLANALTGSPQAGSLLTALDEDGNGSDELAYRINYGTSIVMALKYTDQGPSAQMFLTYGQDHDPEGEHFTDQAEKYSNLEWRPVLFDSESVKAETVETVTLSAERL</sequence>
<dbReference type="PANTHER" id="PTHR34218">
    <property type="entry name" value="PEPTIDASE S45 PENICILLIN AMIDASE"/>
    <property type="match status" value="1"/>
</dbReference>
<dbReference type="Proteomes" id="UP000198519">
    <property type="component" value="Unassembled WGS sequence"/>
</dbReference>
<dbReference type="InterPro" id="IPR043146">
    <property type="entry name" value="Penicillin_amidase_N_B-knob"/>
</dbReference>
<dbReference type="OrthoDB" id="9760084at2"/>
<dbReference type="InterPro" id="IPR002692">
    <property type="entry name" value="S45"/>
</dbReference>
<evidence type="ECO:0000313" key="7">
    <source>
        <dbReference type="Proteomes" id="UP000198519"/>
    </source>
</evidence>
<dbReference type="AlphaFoldDB" id="A0A1I4Q7L0"/>
<dbReference type="Gene3D" id="1.10.439.10">
    <property type="entry name" value="Penicillin Amidohydrolase, domain 1"/>
    <property type="match status" value="1"/>
</dbReference>
<evidence type="ECO:0000256" key="2">
    <source>
        <dbReference type="ARBA" id="ARBA00006586"/>
    </source>
</evidence>
<accession>A0A1I4Q7L0</accession>
<name>A0A1I4Q7L0_9GAMM</name>
<evidence type="ECO:0000256" key="1">
    <source>
        <dbReference type="ARBA" id="ARBA00004418"/>
    </source>
</evidence>
<comment type="subcellular location">
    <subcellularLocation>
        <location evidence="1">Periplasm</location>
    </subcellularLocation>
</comment>
<evidence type="ECO:0000256" key="3">
    <source>
        <dbReference type="ARBA" id="ARBA00022729"/>
    </source>
</evidence>
<dbReference type="STRING" id="488535.SAMN04487963_2228"/>
<organism evidence="6 7">
    <name type="scientific">Marinobacter zhejiangensis</name>
    <dbReference type="NCBI Taxonomy" id="488535"/>
    <lineage>
        <taxon>Bacteria</taxon>
        <taxon>Pseudomonadati</taxon>
        <taxon>Pseudomonadota</taxon>
        <taxon>Gammaproteobacteria</taxon>
        <taxon>Pseudomonadales</taxon>
        <taxon>Marinobacteraceae</taxon>
        <taxon>Marinobacter</taxon>
    </lineage>
</organism>
<evidence type="ECO:0000256" key="5">
    <source>
        <dbReference type="ARBA" id="ARBA00023145"/>
    </source>
</evidence>
<comment type="similarity">
    <text evidence="2">Belongs to the peptidase S45 family.</text>
</comment>
<dbReference type="PROSITE" id="PS51257">
    <property type="entry name" value="PROKAR_LIPOPROTEIN"/>
    <property type="match status" value="1"/>
</dbReference>
<dbReference type="GO" id="GO:0042597">
    <property type="term" value="C:periplasmic space"/>
    <property type="evidence" value="ECO:0007669"/>
    <property type="project" value="UniProtKB-SubCell"/>
</dbReference>
<dbReference type="InterPro" id="IPR029055">
    <property type="entry name" value="Ntn_hydrolases_N"/>
</dbReference>
<protein>
    <submittedName>
        <fullName evidence="6">Acyl-homoserine-lactone acylase</fullName>
    </submittedName>
</protein>
<dbReference type="GO" id="GO:0017000">
    <property type="term" value="P:antibiotic biosynthetic process"/>
    <property type="evidence" value="ECO:0007669"/>
    <property type="project" value="InterPro"/>
</dbReference>
<proteinExistence type="inferred from homology"/>
<dbReference type="RefSeq" id="WP_092022517.1">
    <property type="nucleotide sequence ID" value="NZ_FOUE01000003.1"/>
</dbReference>
<dbReference type="Gene3D" id="1.10.1400.10">
    <property type="match status" value="1"/>
</dbReference>
<dbReference type="SUPFAM" id="SSF56235">
    <property type="entry name" value="N-terminal nucleophile aminohydrolases (Ntn hydrolases)"/>
    <property type="match status" value="1"/>
</dbReference>
<keyword evidence="5" id="KW-0865">Zymogen</keyword>
<dbReference type="Gene3D" id="2.30.120.10">
    <property type="match status" value="1"/>
</dbReference>
<reference evidence="7" key="1">
    <citation type="submission" date="2016-10" db="EMBL/GenBank/DDBJ databases">
        <authorList>
            <person name="Varghese N."/>
            <person name="Submissions S."/>
        </authorList>
    </citation>
    <scope>NUCLEOTIDE SEQUENCE [LARGE SCALE GENOMIC DNA]</scope>
    <source>
        <strain evidence="7">CGMCC 1.7061</strain>
    </source>
</reference>
<dbReference type="Pfam" id="PF01804">
    <property type="entry name" value="Penicil_amidase"/>
    <property type="match status" value="1"/>
</dbReference>
<dbReference type="GO" id="GO:0016811">
    <property type="term" value="F:hydrolase activity, acting on carbon-nitrogen (but not peptide) bonds, in linear amides"/>
    <property type="evidence" value="ECO:0007669"/>
    <property type="project" value="InterPro"/>
</dbReference>
<dbReference type="EMBL" id="FOUE01000003">
    <property type="protein sequence ID" value="SFM36037.1"/>
    <property type="molecule type" value="Genomic_DNA"/>
</dbReference>
<evidence type="ECO:0000313" key="6">
    <source>
        <dbReference type="EMBL" id="SFM36037.1"/>
    </source>
</evidence>
<dbReference type="InterPro" id="IPR023343">
    <property type="entry name" value="Penicillin_amidase_dom1"/>
</dbReference>
<dbReference type="PANTHER" id="PTHR34218:SF3">
    <property type="entry name" value="ACYL-HOMOSERINE LACTONE ACYLASE PVDQ"/>
    <property type="match status" value="1"/>
</dbReference>
<dbReference type="Gene3D" id="3.60.20.10">
    <property type="entry name" value="Glutamine Phosphoribosylpyrophosphate, subunit 1, domain 1"/>
    <property type="match status" value="1"/>
</dbReference>
<gene>
    <name evidence="6" type="ORF">SAMN04487963_2228</name>
</gene>
<keyword evidence="4" id="KW-0378">Hydrolase</keyword>
<dbReference type="InterPro" id="IPR043147">
    <property type="entry name" value="Penicillin_amidase_A-knob"/>
</dbReference>
<keyword evidence="7" id="KW-1185">Reference proteome</keyword>
<evidence type="ECO:0000256" key="4">
    <source>
        <dbReference type="ARBA" id="ARBA00022801"/>
    </source>
</evidence>